<dbReference type="PANTHER" id="PTHR43908:SF3">
    <property type="entry name" value="AT29763P-RELATED"/>
    <property type="match status" value="1"/>
</dbReference>
<evidence type="ECO:0000313" key="3">
    <source>
        <dbReference type="Proteomes" id="UP001230188"/>
    </source>
</evidence>
<protein>
    <recommendedName>
        <fullName evidence="1">J domain-containing protein</fullName>
    </recommendedName>
</protein>
<evidence type="ECO:0000259" key="1">
    <source>
        <dbReference type="PROSITE" id="PS50076"/>
    </source>
</evidence>
<dbReference type="PRINTS" id="PR00625">
    <property type="entry name" value="JDOMAIN"/>
</dbReference>
<accession>A0AAD7UMG3</accession>
<dbReference type="Proteomes" id="UP001230188">
    <property type="component" value="Unassembled WGS sequence"/>
</dbReference>
<dbReference type="InterPro" id="IPR036869">
    <property type="entry name" value="J_dom_sf"/>
</dbReference>
<gene>
    <name evidence="2" type="ORF">CTAYLR_002111</name>
</gene>
<dbReference type="PROSITE" id="PS50076">
    <property type="entry name" value="DNAJ_2"/>
    <property type="match status" value="1"/>
</dbReference>
<proteinExistence type="predicted"/>
<comment type="caution">
    <text evidence="2">The sequence shown here is derived from an EMBL/GenBank/DDBJ whole genome shotgun (WGS) entry which is preliminary data.</text>
</comment>
<evidence type="ECO:0000313" key="2">
    <source>
        <dbReference type="EMBL" id="KAJ8612682.1"/>
    </source>
</evidence>
<dbReference type="AlphaFoldDB" id="A0AAD7UMG3"/>
<dbReference type="PANTHER" id="PTHR43908">
    <property type="entry name" value="AT29763P-RELATED"/>
    <property type="match status" value="1"/>
</dbReference>
<dbReference type="GO" id="GO:0030544">
    <property type="term" value="F:Hsp70 protein binding"/>
    <property type="evidence" value="ECO:0007669"/>
    <property type="project" value="TreeGrafter"/>
</dbReference>
<keyword evidence="3" id="KW-1185">Reference proteome</keyword>
<dbReference type="GO" id="GO:0005789">
    <property type="term" value="C:endoplasmic reticulum membrane"/>
    <property type="evidence" value="ECO:0007669"/>
    <property type="project" value="TreeGrafter"/>
</dbReference>
<dbReference type="InterPro" id="IPR051100">
    <property type="entry name" value="DnaJ_subfamily_B/C"/>
</dbReference>
<dbReference type="EMBL" id="JAQMWT010000044">
    <property type="protein sequence ID" value="KAJ8612682.1"/>
    <property type="molecule type" value="Genomic_DNA"/>
</dbReference>
<name>A0AAD7UMG3_9STRA</name>
<dbReference type="Gene3D" id="1.10.287.110">
    <property type="entry name" value="DnaJ domain"/>
    <property type="match status" value="1"/>
</dbReference>
<reference evidence="2" key="1">
    <citation type="submission" date="2023-01" db="EMBL/GenBank/DDBJ databases">
        <title>Metagenome sequencing of chrysophaentin producing Chrysophaeum taylorii.</title>
        <authorList>
            <person name="Davison J."/>
            <person name="Bewley C."/>
        </authorList>
    </citation>
    <scope>NUCLEOTIDE SEQUENCE</scope>
    <source>
        <strain evidence="2">NIES-1699</strain>
    </source>
</reference>
<organism evidence="2 3">
    <name type="scientific">Chrysophaeum taylorii</name>
    <dbReference type="NCBI Taxonomy" id="2483200"/>
    <lineage>
        <taxon>Eukaryota</taxon>
        <taxon>Sar</taxon>
        <taxon>Stramenopiles</taxon>
        <taxon>Ochrophyta</taxon>
        <taxon>Pelagophyceae</taxon>
        <taxon>Pelagomonadales</taxon>
        <taxon>Pelagomonadaceae</taxon>
        <taxon>Chrysophaeum</taxon>
    </lineage>
</organism>
<dbReference type="GO" id="GO:0071218">
    <property type="term" value="P:cellular response to misfolded protein"/>
    <property type="evidence" value="ECO:0007669"/>
    <property type="project" value="TreeGrafter"/>
</dbReference>
<dbReference type="InterPro" id="IPR001623">
    <property type="entry name" value="DnaJ_domain"/>
</dbReference>
<dbReference type="SUPFAM" id="SSF46565">
    <property type="entry name" value="Chaperone J-domain"/>
    <property type="match status" value="1"/>
</dbReference>
<sequence length="188" mass="21615">MAEREFSSAPPAIPATLADLQRIIEEGERMIEETRRPDASELERRTRLFGSLSTAEQRRCAAAVRRVLLAARKGYYSVLGVGRRASNAEVKRSYRQKALNVHPDRNLSPLAPEAFDALHEAYETITDPQSKREYDRRLKRKAIVRRNRVRRQFTALVHDTKAFVKFRSSQAPATFYLFLFASFFLLGI</sequence>
<dbReference type="CDD" id="cd06257">
    <property type="entry name" value="DnaJ"/>
    <property type="match status" value="1"/>
</dbReference>
<dbReference type="SMART" id="SM00271">
    <property type="entry name" value="DnaJ"/>
    <property type="match status" value="1"/>
</dbReference>
<feature type="domain" description="J" evidence="1">
    <location>
        <begin position="74"/>
        <end position="138"/>
    </location>
</feature>
<dbReference type="Pfam" id="PF00226">
    <property type="entry name" value="DnaJ"/>
    <property type="match status" value="1"/>
</dbReference>